<keyword evidence="2" id="KW-0408">Iron</keyword>
<dbReference type="GO" id="GO:0046872">
    <property type="term" value="F:metal ion binding"/>
    <property type="evidence" value="ECO:0007669"/>
    <property type="project" value="UniProtKB-KW"/>
</dbReference>
<dbReference type="OrthoDB" id="288590at2759"/>
<evidence type="ECO:0000256" key="2">
    <source>
        <dbReference type="ARBA" id="ARBA00023004"/>
    </source>
</evidence>
<name>A0A9N7N2B3_STRHE</name>
<accession>A0A9N7N2B3</accession>
<dbReference type="InterPro" id="IPR027443">
    <property type="entry name" value="IPNS-like_sf"/>
</dbReference>
<evidence type="ECO:0000313" key="5">
    <source>
        <dbReference type="Proteomes" id="UP001153555"/>
    </source>
</evidence>
<keyword evidence="1" id="KW-0479">Metal-binding</keyword>
<feature type="domain" description="Non-haem dioxygenase N-terminal" evidence="3">
    <location>
        <begin position="2"/>
        <end position="62"/>
    </location>
</feature>
<gene>
    <name evidence="4" type="ORF">SHERM_18820</name>
</gene>
<dbReference type="EMBL" id="CACSLK010020742">
    <property type="protein sequence ID" value="CAA0820818.1"/>
    <property type="molecule type" value="Genomic_DNA"/>
</dbReference>
<dbReference type="Pfam" id="PF14226">
    <property type="entry name" value="DIOX_N"/>
    <property type="match status" value="1"/>
</dbReference>
<dbReference type="GO" id="GO:0016706">
    <property type="term" value="F:2-oxoglutarate-dependent dioxygenase activity"/>
    <property type="evidence" value="ECO:0007669"/>
    <property type="project" value="UniProtKB-ARBA"/>
</dbReference>
<evidence type="ECO:0000313" key="4">
    <source>
        <dbReference type="EMBL" id="CAA0820818.1"/>
    </source>
</evidence>
<evidence type="ECO:0000256" key="1">
    <source>
        <dbReference type="ARBA" id="ARBA00022723"/>
    </source>
</evidence>
<dbReference type="Proteomes" id="UP001153555">
    <property type="component" value="Unassembled WGS sequence"/>
</dbReference>
<reference evidence="4" key="1">
    <citation type="submission" date="2019-12" db="EMBL/GenBank/DDBJ databases">
        <authorList>
            <person name="Scholes J."/>
        </authorList>
    </citation>
    <scope>NUCLEOTIDE SEQUENCE</scope>
</reference>
<dbReference type="AlphaFoldDB" id="A0A9N7N2B3"/>
<dbReference type="InterPro" id="IPR026992">
    <property type="entry name" value="DIOX_N"/>
</dbReference>
<sequence>MSKEMVDDMLSVAREFFNLPVEEKMKLYSDEPSKTTRLSTSFNVKKEKVRNWRDYLRLDCHPLAKFVPIGLRILRLSMNADKPRLSIASFLCPCDGARISAPKGLMCGESRTLYRDFTYAEYYDKFWSRNLDQDHCLELFKN</sequence>
<organism evidence="4 5">
    <name type="scientific">Striga hermonthica</name>
    <name type="common">Purple witchweed</name>
    <name type="synonym">Buchnera hermonthica</name>
    <dbReference type="NCBI Taxonomy" id="68872"/>
    <lineage>
        <taxon>Eukaryota</taxon>
        <taxon>Viridiplantae</taxon>
        <taxon>Streptophyta</taxon>
        <taxon>Embryophyta</taxon>
        <taxon>Tracheophyta</taxon>
        <taxon>Spermatophyta</taxon>
        <taxon>Magnoliopsida</taxon>
        <taxon>eudicotyledons</taxon>
        <taxon>Gunneridae</taxon>
        <taxon>Pentapetalae</taxon>
        <taxon>asterids</taxon>
        <taxon>lamiids</taxon>
        <taxon>Lamiales</taxon>
        <taxon>Orobanchaceae</taxon>
        <taxon>Buchnereae</taxon>
        <taxon>Striga</taxon>
    </lineage>
</organism>
<evidence type="ECO:0000259" key="3">
    <source>
        <dbReference type="Pfam" id="PF14226"/>
    </source>
</evidence>
<dbReference type="InterPro" id="IPR050231">
    <property type="entry name" value="Iron_ascorbate_oxido_reductase"/>
</dbReference>
<protein>
    <submittedName>
        <fullName evidence="4">2-oxoglutarate (2OG) and Fe(II)-dependent oxygenase superfamily protein</fullName>
    </submittedName>
</protein>
<proteinExistence type="predicted"/>
<comment type="caution">
    <text evidence="4">The sequence shown here is derived from an EMBL/GenBank/DDBJ whole genome shotgun (WGS) entry which is preliminary data.</text>
</comment>
<keyword evidence="5" id="KW-1185">Reference proteome</keyword>
<dbReference type="PANTHER" id="PTHR47990">
    <property type="entry name" value="2-OXOGLUTARATE (2OG) AND FE(II)-DEPENDENT OXYGENASE SUPERFAMILY PROTEIN-RELATED"/>
    <property type="match status" value="1"/>
</dbReference>
<dbReference type="SUPFAM" id="SSF51197">
    <property type="entry name" value="Clavaminate synthase-like"/>
    <property type="match status" value="2"/>
</dbReference>
<dbReference type="Gene3D" id="2.60.120.330">
    <property type="entry name" value="B-lactam Antibiotic, Isopenicillin N Synthase, Chain"/>
    <property type="match status" value="2"/>
</dbReference>